<name>A0A3Q0MFB1_VIBVU</name>
<proteinExistence type="predicted"/>
<organism evidence="1 2">
    <name type="scientific">Vibrio vulnificus (strain CMCP6)</name>
    <dbReference type="NCBI Taxonomy" id="216895"/>
    <lineage>
        <taxon>Bacteria</taxon>
        <taxon>Pseudomonadati</taxon>
        <taxon>Pseudomonadota</taxon>
        <taxon>Gammaproteobacteria</taxon>
        <taxon>Vibrionales</taxon>
        <taxon>Vibrionaceae</taxon>
        <taxon>Vibrio</taxon>
    </lineage>
</organism>
<reference evidence="1 2" key="2">
    <citation type="journal article" date="2003" name="Infect. Immun.">
        <title>Characterization and pathogenic significance of Vibrio vulnificus antigens preferentially expressed in septicemic patients.</title>
        <authorList>
            <person name="Kim Y.R."/>
            <person name="Lee S.E."/>
            <person name="Kim C.M."/>
            <person name="Kim S.Y."/>
            <person name="Shin E.K."/>
            <person name="Shin D.H."/>
            <person name="Chung S.S."/>
            <person name="Choy H.E."/>
            <person name="Progulske-Fox A."/>
            <person name="Hillman J.D."/>
            <person name="Handfield M."/>
            <person name="Rhee J.H."/>
        </authorList>
    </citation>
    <scope>NUCLEOTIDE SEQUENCE [LARGE SCALE GENOMIC DNA]</scope>
    <source>
        <strain evidence="1 2">CMCP6</strain>
    </source>
</reference>
<protein>
    <recommendedName>
        <fullName evidence="3">DUF3265 domain-containing protein</fullName>
    </recommendedName>
</protein>
<evidence type="ECO:0008006" key="3">
    <source>
        <dbReference type="Google" id="ProtNLM"/>
    </source>
</evidence>
<reference evidence="1 2" key="3">
    <citation type="journal article" date="2011" name="Mol. Syst. Biol.">
        <title>Integrative genome-scale metabolic analysis of Vibrio vulnificus for drug targeting and discovery.</title>
        <authorList>
            <person name="Kim H.U."/>
            <person name="Kim S.Y."/>
            <person name="Jeong H."/>
            <person name="Kim T.Y."/>
            <person name="Kim J.J."/>
            <person name="Choy H.E."/>
            <person name="Yi K.Y."/>
            <person name="Rhee J.H."/>
            <person name="Lee S.Y."/>
        </authorList>
    </citation>
    <scope>NUCLEOTIDE SEQUENCE [LARGE SCALE GENOMIC DNA]</scope>
    <source>
        <strain evidence="1 2">CMCP6</strain>
    </source>
</reference>
<dbReference type="EMBL" id="AE016795">
    <property type="protein sequence ID" value="ADV91962.1"/>
    <property type="molecule type" value="Genomic_DNA"/>
</dbReference>
<sequence>MGLDARRITKRLSRIRNAWHFWSGLALVFTAQCFRLGGLRCSPLNAALYDLMRIHEKNKKRSRKSGREF</sequence>
<evidence type="ECO:0000313" key="2">
    <source>
        <dbReference type="Proteomes" id="UP000002275"/>
    </source>
</evidence>
<dbReference type="KEGG" id="vvu:VV1_3248"/>
<accession>A0A3Q0MFB1</accession>
<dbReference type="Proteomes" id="UP000002275">
    <property type="component" value="Chromosome I"/>
</dbReference>
<dbReference type="AlphaFoldDB" id="A0A3Q0MFB1"/>
<reference evidence="2" key="1">
    <citation type="submission" date="2002-12" db="EMBL/GenBank/DDBJ databases">
        <title>Complete genome sequence of Vibrio vulnificus CMCP6.</title>
        <authorList>
            <person name="Rhee J.H."/>
            <person name="Kim S.Y."/>
            <person name="Chung S.S."/>
            <person name="Kim J.J."/>
            <person name="Moon Y.H."/>
            <person name="Jeong H."/>
            <person name="Choy H.E."/>
        </authorList>
    </citation>
    <scope>NUCLEOTIDE SEQUENCE [LARGE SCALE GENOMIC DNA]</scope>
    <source>
        <strain evidence="2">CMCP6</strain>
    </source>
</reference>
<evidence type="ECO:0000313" key="1">
    <source>
        <dbReference type="EMBL" id="ADV91962.1"/>
    </source>
</evidence>
<gene>
    <name evidence="1" type="ordered locus">VV1_3248</name>
</gene>